<dbReference type="Gene3D" id="3.40.190.10">
    <property type="entry name" value="Periplasmic binding protein-like II"/>
    <property type="match status" value="1"/>
</dbReference>
<feature type="chain" id="PRO_5016798966" evidence="2">
    <location>
        <begin position="25"/>
        <end position="325"/>
    </location>
</feature>
<protein>
    <submittedName>
        <fullName evidence="3">Tripartite tricarboxylate transporter substrate binding protein</fullName>
    </submittedName>
</protein>
<evidence type="ECO:0000313" key="3">
    <source>
        <dbReference type="EMBL" id="AXK79887.1"/>
    </source>
</evidence>
<dbReference type="OrthoDB" id="9780943at2"/>
<evidence type="ECO:0000313" key="4">
    <source>
        <dbReference type="Proteomes" id="UP000254889"/>
    </source>
</evidence>
<dbReference type="PANTHER" id="PTHR42928:SF5">
    <property type="entry name" value="BLR1237 PROTEIN"/>
    <property type="match status" value="1"/>
</dbReference>
<organism evidence="3 4">
    <name type="scientific">Pseudolabrys taiwanensis</name>
    <dbReference type="NCBI Taxonomy" id="331696"/>
    <lineage>
        <taxon>Bacteria</taxon>
        <taxon>Pseudomonadati</taxon>
        <taxon>Pseudomonadota</taxon>
        <taxon>Alphaproteobacteria</taxon>
        <taxon>Hyphomicrobiales</taxon>
        <taxon>Xanthobacteraceae</taxon>
        <taxon>Pseudolabrys</taxon>
    </lineage>
</organism>
<gene>
    <name evidence="3" type="ORF">DW352_04755</name>
</gene>
<dbReference type="PIRSF" id="PIRSF017082">
    <property type="entry name" value="YflP"/>
    <property type="match status" value="1"/>
</dbReference>
<dbReference type="RefSeq" id="WP_115689004.1">
    <property type="nucleotide sequence ID" value="NZ_CP031417.1"/>
</dbReference>
<dbReference type="CDD" id="cd07012">
    <property type="entry name" value="PBP2_Bug_TTT"/>
    <property type="match status" value="1"/>
</dbReference>
<dbReference type="PANTHER" id="PTHR42928">
    <property type="entry name" value="TRICARBOXYLATE-BINDING PROTEIN"/>
    <property type="match status" value="1"/>
</dbReference>
<comment type="similarity">
    <text evidence="1">Belongs to the UPF0065 (bug) family.</text>
</comment>
<name>A0A345ZSJ0_9HYPH</name>
<keyword evidence="2" id="KW-0732">Signal</keyword>
<dbReference type="EMBL" id="CP031417">
    <property type="protein sequence ID" value="AXK79887.1"/>
    <property type="molecule type" value="Genomic_DNA"/>
</dbReference>
<feature type="signal peptide" evidence="2">
    <location>
        <begin position="1"/>
        <end position="24"/>
    </location>
</feature>
<dbReference type="AlphaFoldDB" id="A0A345ZSJ0"/>
<dbReference type="Pfam" id="PF03401">
    <property type="entry name" value="TctC"/>
    <property type="match status" value="1"/>
</dbReference>
<accession>A0A345ZSJ0</accession>
<proteinExistence type="inferred from homology"/>
<dbReference type="InterPro" id="IPR005064">
    <property type="entry name" value="BUG"/>
</dbReference>
<sequence>MRRFCRRLVLALSAVVLIGGPAWAQSDFPTRPITLIVPLQAATASDLVARVIAQNFSARTGKSMVVENVAGGGGGIGAHRVARAPADGYTVGAFNNGVHTILPAMGTKLGFDPFEDFAPVTLLARFPSVLIVNPDLPVKSLAEFIALAKKQPGKLTYASVGVGSPQHLAMEQLKAAAGIDLLHVPYRGGAQATQAVSTNEVNAFWIATSVALPFIQSNKVRALAVGDLERTKTLPDVPTVDEAGVKGYAYAPTLALFAPKGTPPAVLDYLHREMLTSLRDPDVIKRLEAAGLEPQSSTGAALQASLGTEAKVMAPLVKKLGIGQN</sequence>
<keyword evidence="4" id="KW-1185">Reference proteome</keyword>
<dbReference type="SUPFAM" id="SSF53850">
    <property type="entry name" value="Periplasmic binding protein-like II"/>
    <property type="match status" value="1"/>
</dbReference>
<dbReference type="InterPro" id="IPR042100">
    <property type="entry name" value="Bug_dom1"/>
</dbReference>
<evidence type="ECO:0000256" key="1">
    <source>
        <dbReference type="ARBA" id="ARBA00006987"/>
    </source>
</evidence>
<dbReference type="Gene3D" id="3.40.190.150">
    <property type="entry name" value="Bordetella uptake gene, domain 1"/>
    <property type="match status" value="1"/>
</dbReference>
<dbReference type="Proteomes" id="UP000254889">
    <property type="component" value="Chromosome"/>
</dbReference>
<dbReference type="KEGG" id="ptaw:DW352_04755"/>
<reference evidence="3 4" key="1">
    <citation type="submission" date="2018-07" db="EMBL/GenBank/DDBJ databases">
        <authorList>
            <person name="Quirk P.G."/>
            <person name="Krulwich T.A."/>
        </authorList>
    </citation>
    <scope>NUCLEOTIDE SEQUENCE [LARGE SCALE GENOMIC DNA]</scope>
    <source>
        <strain evidence="3 4">CC-BB4</strain>
    </source>
</reference>
<evidence type="ECO:0000256" key="2">
    <source>
        <dbReference type="SAM" id="SignalP"/>
    </source>
</evidence>